<dbReference type="AlphaFoldDB" id="A0A6C0CR49"/>
<reference evidence="1" key="1">
    <citation type="journal article" date="2020" name="Nature">
        <title>Giant virus diversity and host interactions through global metagenomics.</title>
        <authorList>
            <person name="Schulz F."/>
            <person name="Roux S."/>
            <person name="Paez-Espino D."/>
            <person name="Jungbluth S."/>
            <person name="Walsh D.A."/>
            <person name="Denef V.J."/>
            <person name="McMahon K.D."/>
            <person name="Konstantinidis K.T."/>
            <person name="Eloe-Fadrosh E.A."/>
            <person name="Kyrpides N.C."/>
            <person name="Woyke T."/>
        </authorList>
    </citation>
    <scope>NUCLEOTIDE SEQUENCE</scope>
    <source>
        <strain evidence="1">GVMAG-M-3300021425-14</strain>
    </source>
</reference>
<evidence type="ECO:0000313" key="1">
    <source>
        <dbReference type="EMBL" id="QHT06159.1"/>
    </source>
</evidence>
<organism evidence="1">
    <name type="scientific">viral metagenome</name>
    <dbReference type="NCBI Taxonomy" id="1070528"/>
    <lineage>
        <taxon>unclassified sequences</taxon>
        <taxon>metagenomes</taxon>
        <taxon>organismal metagenomes</taxon>
    </lineage>
</organism>
<accession>A0A6C0CR49</accession>
<protein>
    <submittedName>
        <fullName evidence="1">Uncharacterized protein</fullName>
    </submittedName>
</protein>
<sequence>MNRVYTRGLFKQILKDWEQVMFERQIESSKITRYLTTQNTGKNKYDVENEKWFPEELSSSEKWIVENPKKEKENDLLHLLPNNSCDDVYNERED</sequence>
<proteinExistence type="predicted"/>
<dbReference type="EMBL" id="MN739466">
    <property type="protein sequence ID" value="QHT06159.1"/>
    <property type="molecule type" value="Genomic_DNA"/>
</dbReference>
<name>A0A6C0CR49_9ZZZZ</name>